<keyword evidence="3 6" id="KW-0378">Hydrolase</keyword>
<dbReference type="Proteomes" id="UP000184526">
    <property type="component" value="Unassembled WGS sequence"/>
</dbReference>
<dbReference type="GO" id="GO:0006518">
    <property type="term" value="P:peptide metabolic process"/>
    <property type="evidence" value="ECO:0007669"/>
    <property type="project" value="TreeGrafter"/>
</dbReference>
<keyword evidence="4 6" id="KW-0862">Zinc</keyword>
<dbReference type="PANTHER" id="PTHR11804:SF28">
    <property type="entry name" value="OLIGOENDOPEPTIDASE F"/>
    <property type="match status" value="1"/>
</dbReference>
<protein>
    <submittedName>
        <fullName evidence="8">Oligoendopeptidase, M3 family</fullName>
    </submittedName>
</protein>
<evidence type="ECO:0000256" key="6">
    <source>
        <dbReference type="RuleBase" id="RU003435"/>
    </source>
</evidence>
<dbReference type="InterPro" id="IPR001567">
    <property type="entry name" value="Pept_M3A_M3B_dom"/>
</dbReference>
<dbReference type="AlphaFoldDB" id="A0A1M5YJR6"/>
<keyword evidence="9" id="KW-1185">Reference proteome</keyword>
<dbReference type="OrthoDB" id="9762795at2"/>
<dbReference type="STRING" id="1121306.SAMN02745196_03011"/>
<evidence type="ECO:0000256" key="3">
    <source>
        <dbReference type="ARBA" id="ARBA00022801"/>
    </source>
</evidence>
<dbReference type="EMBL" id="FQXP01000017">
    <property type="protein sequence ID" value="SHI12277.1"/>
    <property type="molecule type" value="Genomic_DNA"/>
</dbReference>
<dbReference type="GO" id="GO:0004222">
    <property type="term" value="F:metalloendopeptidase activity"/>
    <property type="evidence" value="ECO:0007669"/>
    <property type="project" value="InterPro"/>
</dbReference>
<evidence type="ECO:0000256" key="5">
    <source>
        <dbReference type="ARBA" id="ARBA00023049"/>
    </source>
</evidence>
<sequence length="564" mass="65334">MDFKKMEYKRPDIEASQEVFQGLIEEFKSADSLEKASEALKKINSLRNEIDSMCALVTLRNTIDTTDKFYEEEQAYFDEKLPIYEGIVSKCYEAMNNSEYKEGLEKIFKPQVFNIANLAVKTFSPEIIDDMQAQNKLVTEYTKLIASAKIDFEGEERNLAGMGPFNQSKDRDMRRKATVATANFFEENEAEFDRIYDGLVKSRTSMARKLGYDNFIQLGYDRLNRTDYNPEMVANFRKQVKESIVPLYAELRKRQAKRLGIENMKSYDENLQFLTGNATPKGDADWIIDQAKKMYSELSPETNEFFNFMLDNNLMDLVSKKGKAGGGYCHFLGKYKTPFIFSNFNGTSGDVDVLTHEAGHAFQAYSSRAYDVPEYCFPTYEASEIHSMSMEFITWPWMNLFFGEDVDKYKFTHLSSAILFIPYGVAVDEFQHFVYGNPDATPDERKAAWRRIEKEYLPFKDYDGIDIYEKGAFWFKQSHIFQTPFYYIDYTLAQICALQFWIKRNENKEKAWNDYIALCNEGGSESFLSLVKIAGLTSPFEDGCIAKVMQEVKAWLDKVDDTKL</sequence>
<dbReference type="GO" id="GO:0006508">
    <property type="term" value="P:proteolysis"/>
    <property type="evidence" value="ECO:0007669"/>
    <property type="project" value="UniProtKB-KW"/>
</dbReference>
<gene>
    <name evidence="8" type="ORF">SAMN02745196_03011</name>
</gene>
<comment type="similarity">
    <text evidence="6">Belongs to the peptidase M3 family.</text>
</comment>
<dbReference type="InterPro" id="IPR045090">
    <property type="entry name" value="Pept_M3A_M3B"/>
</dbReference>
<dbReference type="NCBIfam" id="TIGR02289">
    <property type="entry name" value="M3_not_pepF"/>
    <property type="match status" value="1"/>
</dbReference>
<keyword evidence="1 6" id="KW-0645">Protease</keyword>
<proteinExistence type="inferred from homology"/>
<evidence type="ECO:0000313" key="8">
    <source>
        <dbReference type="EMBL" id="SHI12277.1"/>
    </source>
</evidence>
<evidence type="ECO:0000256" key="4">
    <source>
        <dbReference type="ARBA" id="ARBA00022833"/>
    </source>
</evidence>
<dbReference type="SUPFAM" id="SSF55486">
    <property type="entry name" value="Metalloproteases ('zincins'), catalytic domain"/>
    <property type="match status" value="1"/>
</dbReference>
<dbReference type="Pfam" id="PF01432">
    <property type="entry name" value="Peptidase_M3"/>
    <property type="match status" value="1"/>
</dbReference>
<dbReference type="RefSeq" id="WP_072832812.1">
    <property type="nucleotide sequence ID" value="NZ_FQXP01000017.1"/>
</dbReference>
<evidence type="ECO:0000256" key="1">
    <source>
        <dbReference type="ARBA" id="ARBA00022670"/>
    </source>
</evidence>
<dbReference type="Gene3D" id="1.10.1370.30">
    <property type="match status" value="1"/>
</dbReference>
<dbReference type="PANTHER" id="PTHR11804">
    <property type="entry name" value="PROTEASE M3 THIMET OLIGOPEPTIDASE-RELATED"/>
    <property type="match status" value="1"/>
</dbReference>
<evidence type="ECO:0000313" key="9">
    <source>
        <dbReference type="Proteomes" id="UP000184526"/>
    </source>
</evidence>
<accession>A0A1M5YJR6</accession>
<keyword evidence="2 6" id="KW-0479">Metal-binding</keyword>
<feature type="domain" description="Peptidase M3A/M3B catalytic" evidence="7">
    <location>
        <begin position="167"/>
        <end position="546"/>
    </location>
</feature>
<comment type="cofactor">
    <cofactor evidence="6">
        <name>Zn(2+)</name>
        <dbReference type="ChEBI" id="CHEBI:29105"/>
    </cofactor>
    <text evidence="6">Binds 1 zinc ion.</text>
</comment>
<name>A0A1M5YJR6_9CLOT</name>
<evidence type="ECO:0000259" key="7">
    <source>
        <dbReference type="Pfam" id="PF01432"/>
    </source>
</evidence>
<organism evidence="8 9">
    <name type="scientific">Clostridium collagenovorans DSM 3089</name>
    <dbReference type="NCBI Taxonomy" id="1121306"/>
    <lineage>
        <taxon>Bacteria</taxon>
        <taxon>Bacillati</taxon>
        <taxon>Bacillota</taxon>
        <taxon>Clostridia</taxon>
        <taxon>Eubacteriales</taxon>
        <taxon>Clostridiaceae</taxon>
        <taxon>Clostridium</taxon>
    </lineage>
</organism>
<dbReference type="GO" id="GO:0046872">
    <property type="term" value="F:metal ion binding"/>
    <property type="evidence" value="ECO:0007669"/>
    <property type="project" value="UniProtKB-UniRule"/>
</dbReference>
<evidence type="ECO:0000256" key="2">
    <source>
        <dbReference type="ARBA" id="ARBA00022723"/>
    </source>
</evidence>
<reference evidence="8 9" key="1">
    <citation type="submission" date="2016-11" db="EMBL/GenBank/DDBJ databases">
        <authorList>
            <person name="Jaros S."/>
            <person name="Januszkiewicz K."/>
            <person name="Wedrychowicz H."/>
        </authorList>
    </citation>
    <scope>NUCLEOTIDE SEQUENCE [LARGE SCALE GENOMIC DNA]</scope>
    <source>
        <strain evidence="8 9">DSM 3089</strain>
    </source>
</reference>
<dbReference type="CDD" id="cd09606">
    <property type="entry name" value="M3B_PepF"/>
    <property type="match status" value="1"/>
</dbReference>
<dbReference type="InterPro" id="IPR011976">
    <property type="entry name" value="Pept_M3B_oligopep-rel"/>
</dbReference>
<keyword evidence="5 6" id="KW-0482">Metalloprotease</keyword>